<dbReference type="EMBL" id="MLJW01000516">
    <property type="protein sequence ID" value="OIQ85845.1"/>
    <property type="molecule type" value="Genomic_DNA"/>
</dbReference>
<dbReference type="Pfam" id="PF00106">
    <property type="entry name" value="adh_short"/>
    <property type="match status" value="1"/>
</dbReference>
<dbReference type="CDD" id="cd05233">
    <property type="entry name" value="SDR_c"/>
    <property type="match status" value="1"/>
</dbReference>
<accession>A0A1J5RCI6</accession>
<dbReference type="SUPFAM" id="SSF51735">
    <property type="entry name" value="NAD(P)-binding Rossmann-fold domains"/>
    <property type="match status" value="1"/>
</dbReference>
<evidence type="ECO:0000256" key="2">
    <source>
        <dbReference type="ARBA" id="ARBA00023002"/>
    </source>
</evidence>
<comment type="similarity">
    <text evidence="1">Belongs to the short-chain dehydrogenases/reductases (SDR) family.</text>
</comment>
<keyword evidence="2 4" id="KW-0560">Oxidoreductase</keyword>
<dbReference type="InterPro" id="IPR036291">
    <property type="entry name" value="NAD(P)-bd_dom_sf"/>
</dbReference>
<dbReference type="PRINTS" id="PR00081">
    <property type="entry name" value="GDHRDH"/>
</dbReference>
<evidence type="ECO:0000313" key="4">
    <source>
        <dbReference type="EMBL" id="OIQ85845.1"/>
    </source>
</evidence>
<dbReference type="SMART" id="SM00822">
    <property type="entry name" value="PKS_KR"/>
    <property type="match status" value="1"/>
</dbReference>
<dbReference type="PANTHER" id="PTHR44196">
    <property type="entry name" value="DEHYDROGENASE/REDUCTASE SDR FAMILY MEMBER 7B"/>
    <property type="match status" value="1"/>
</dbReference>
<dbReference type="PRINTS" id="PR00080">
    <property type="entry name" value="SDRFAMILY"/>
</dbReference>
<dbReference type="EC" id="1.-.-.-" evidence="4"/>
<proteinExistence type="inferred from homology"/>
<dbReference type="InterPro" id="IPR057326">
    <property type="entry name" value="KR_dom"/>
</dbReference>
<dbReference type="InterPro" id="IPR002347">
    <property type="entry name" value="SDR_fam"/>
</dbReference>
<dbReference type="AlphaFoldDB" id="A0A1J5RCI6"/>
<organism evidence="4">
    <name type="scientific">mine drainage metagenome</name>
    <dbReference type="NCBI Taxonomy" id="410659"/>
    <lineage>
        <taxon>unclassified sequences</taxon>
        <taxon>metagenomes</taxon>
        <taxon>ecological metagenomes</taxon>
    </lineage>
</organism>
<dbReference type="GO" id="GO:0016491">
    <property type="term" value="F:oxidoreductase activity"/>
    <property type="evidence" value="ECO:0007669"/>
    <property type="project" value="UniProtKB-KW"/>
</dbReference>
<dbReference type="PANTHER" id="PTHR44196:SF1">
    <property type="entry name" value="DEHYDROGENASE_REDUCTASE SDR FAMILY MEMBER 7B"/>
    <property type="match status" value="1"/>
</dbReference>
<evidence type="ECO:0000259" key="3">
    <source>
        <dbReference type="SMART" id="SM00822"/>
    </source>
</evidence>
<comment type="caution">
    <text evidence="4">The sequence shown here is derived from an EMBL/GenBank/DDBJ whole genome shotgun (WGS) entry which is preliminary data.</text>
</comment>
<name>A0A1J5RCI6_9ZZZZ</name>
<reference evidence="4" key="1">
    <citation type="submission" date="2016-10" db="EMBL/GenBank/DDBJ databases">
        <title>Sequence of Gallionella enrichment culture.</title>
        <authorList>
            <person name="Poehlein A."/>
            <person name="Muehling M."/>
            <person name="Daniel R."/>
        </authorList>
    </citation>
    <scope>NUCLEOTIDE SEQUENCE</scope>
</reference>
<feature type="domain" description="Ketoreductase" evidence="3">
    <location>
        <begin position="11"/>
        <end position="194"/>
    </location>
</feature>
<dbReference type="GO" id="GO:0016020">
    <property type="term" value="C:membrane"/>
    <property type="evidence" value="ECO:0007669"/>
    <property type="project" value="TreeGrafter"/>
</dbReference>
<protein>
    <submittedName>
        <fullName evidence="4">Putative oxidoreductase</fullName>
        <ecNumber evidence="4">1.-.-.-</ecNumber>
    </submittedName>
</protein>
<sequence>MTYQLRDLSNHVVVITGATTGIGEATARQLVELGAKVALNARNAEKLEALVGELGSENSIFVAGDTANPVVMRELVAAAIAKWGRIDAVVPNAGIGKYGSVLDWSDDEVNEMMRTNYEGTVHAVRAAVPHFIAQKSGDVVIVSSVAGFRGGADESIYAGTKHAQVGFAGGLDRELQPHGIRTTLICPAGTATEFAIGAGRTQGSPVLDTFLRPDDVAFQVVMVLRQPRSVRTGVWTLWSAQQPS</sequence>
<dbReference type="Gene3D" id="3.40.50.720">
    <property type="entry name" value="NAD(P)-binding Rossmann-like Domain"/>
    <property type="match status" value="1"/>
</dbReference>
<gene>
    <name evidence="4" type="ORF">GALL_322940</name>
</gene>
<evidence type="ECO:0000256" key="1">
    <source>
        <dbReference type="ARBA" id="ARBA00006484"/>
    </source>
</evidence>